<protein>
    <recommendedName>
        <fullName evidence="4">Aminoglycoside N(3)-acetyltransferase</fullName>
        <ecNumber evidence="4">2.3.1.-</ecNumber>
    </recommendedName>
</protein>
<organism evidence="5 6">
    <name type="scientific">Breznakia pachnodae</name>
    <dbReference type="NCBI Taxonomy" id="265178"/>
    <lineage>
        <taxon>Bacteria</taxon>
        <taxon>Bacillati</taxon>
        <taxon>Bacillota</taxon>
        <taxon>Erysipelotrichia</taxon>
        <taxon>Erysipelotrichales</taxon>
        <taxon>Erysipelotrichaceae</taxon>
        <taxon>Breznakia</taxon>
    </lineage>
</organism>
<keyword evidence="6" id="KW-1185">Reference proteome</keyword>
<keyword evidence="3 4" id="KW-0012">Acyltransferase</keyword>
<name>A0ABU0DYU1_9FIRM</name>
<evidence type="ECO:0000256" key="1">
    <source>
        <dbReference type="ARBA" id="ARBA00006383"/>
    </source>
</evidence>
<evidence type="ECO:0000313" key="5">
    <source>
        <dbReference type="EMBL" id="MDQ0359616.1"/>
    </source>
</evidence>
<dbReference type="InterPro" id="IPR003679">
    <property type="entry name" value="Amioglycoside_AcTrfase"/>
</dbReference>
<dbReference type="Pfam" id="PF02522">
    <property type="entry name" value="Antibiotic_NAT"/>
    <property type="match status" value="1"/>
</dbReference>
<dbReference type="EMBL" id="JAUSUR010000001">
    <property type="protein sequence ID" value="MDQ0359616.1"/>
    <property type="molecule type" value="Genomic_DNA"/>
</dbReference>
<reference evidence="5 6" key="1">
    <citation type="submission" date="2023-07" db="EMBL/GenBank/DDBJ databases">
        <title>Genomic Encyclopedia of Type Strains, Phase IV (KMG-IV): sequencing the most valuable type-strain genomes for metagenomic binning, comparative biology and taxonomic classification.</title>
        <authorList>
            <person name="Goeker M."/>
        </authorList>
    </citation>
    <scope>NUCLEOTIDE SEQUENCE [LARGE SCALE GENOMIC DNA]</scope>
    <source>
        <strain evidence="5 6">DSM 16784</strain>
    </source>
</reference>
<evidence type="ECO:0000313" key="6">
    <source>
        <dbReference type="Proteomes" id="UP001230220"/>
    </source>
</evidence>
<evidence type="ECO:0000256" key="4">
    <source>
        <dbReference type="RuleBase" id="RU365031"/>
    </source>
</evidence>
<evidence type="ECO:0000256" key="3">
    <source>
        <dbReference type="ARBA" id="ARBA00023315"/>
    </source>
</evidence>
<keyword evidence="2 4" id="KW-0808">Transferase</keyword>
<dbReference type="SUPFAM" id="SSF110710">
    <property type="entry name" value="TTHA0583/YokD-like"/>
    <property type="match status" value="1"/>
</dbReference>
<dbReference type="GO" id="GO:0046353">
    <property type="term" value="F:aminoglycoside 3-N-acetyltransferase activity"/>
    <property type="evidence" value="ECO:0007669"/>
    <property type="project" value="UniProtKB-EC"/>
</dbReference>
<dbReference type="Proteomes" id="UP001230220">
    <property type="component" value="Unassembled WGS sequence"/>
</dbReference>
<evidence type="ECO:0000256" key="2">
    <source>
        <dbReference type="ARBA" id="ARBA00022679"/>
    </source>
</evidence>
<gene>
    <name evidence="5" type="ORF">J2S15_000347</name>
</gene>
<comment type="caution">
    <text evidence="5">The sequence shown here is derived from an EMBL/GenBank/DDBJ whole genome shotgun (WGS) entry which is preliminary data.</text>
</comment>
<dbReference type="RefSeq" id="WP_307404879.1">
    <property type="nucleotide sequence ID" value="NZ_JAUSUR010000001.1"/>
</dbReference>
<comment type="similarity">
    <text evidence="1 4">Belongs to the antibiotic N-acetyltransferase family.</text>
</comment>
<keyword evidence="4" id="KW-0046">Antibiotic resistance</keyword>
<dbReference type="PANTHER" id="PTHR11104">
    <property type="entry name" value="AMINOGLYCOSIDE N3-ACETYLTRANSFERASE"/>
    <property type="match status" value="1"/>
</dbReference>
<dbReference type="InterPro" id="IPR028345">
    <property type="entry name" value="Antibiotic_NAT-like"/>
</dbReference>
<accession>A0ABU0DYU1</accession>
<comment type="catalytic activity">
    <reaction evidence="4">
        <text>a 2-deoxystreptamine antibiotic + acetyl-CoA = an N(3)-acetyl-2-deoxystreptamine antibiotic + CoA + H(+)</text>
        <dbReference type="Rhea" id="RHEA:12665"/>
        <dbReference type="ChEBI" id="CHEBI:15378"/>
        <dbReference type="ChEBI" id="CHEBI:57287"/>
        <dbReference type="ChEBI" id="CHEBI:57288"/>
        <dbReference type="ChEBI" id="CHEBI:57921"/>
        <dbReference type="ChEBI" id="CHEBI:77452"/>
        <dbReference type="EC" id="2.3.1.81"/>
    </reaction>
</comment>
<sequence length="271" mass="30882">MVNRTKFTTSKLIQDNLITKEDLIEHLKGIGIQKGMVVYVQSSLEYFSYICGGNRTLIEALQEVVGYDGCIVTSAFSRKNIDPLNRDVDKFKPYQIEVVRDAMPPFSKKLTPSNNKLANQMMRHDGVYRSNHPTHSFIAWGKYAKLICDKQPLHFSLSKDSPLGKLCELNGFVLLLGIKYEGADIFKVGRVNDSDTPIRIVTSPIERRGKKSFISMLEYDYGNKDITGIQQMLEERQIVKETFIGRARCRLFNAKEALTLSSGYFHTHTKE</sequence>
<proteinExistence type="inferred from homology"/>
<dbReference type="EC" id="2.3.1.-" evidence="4"/>
<dbReference type="PANTHER" id="PTHR11104:SF0">
    <property type="entry name" value="SPBETA PROPHAGE-DERIVED AMINOGLYCOSIDE N(3')-ACETYLTRANSFERASE-LIKE PROTEIN YOKD"/>
    <property type="match status" value="1"/>
</dbReference>